<accession>A0A8K9XL22</accession>
<protein>
    <submittedName>
        <fullName evidence="1">Uncharacterized protein</fullName>
    </submittedName>
</protein>
<reference evidence="1" key="1">
    <citation type="submission" date="2020-07" db="EMBL/GenBank/DDBJ databases">
        <title>A long reads based de novo assembly of the rainbow trout Arlee double haploid line genome.</title>
        <authorList>
            <person name="Gao G."/>
            <person name="Palti Y."/>
        </authorList>
    </citation>
    <scope>NUCLEOTIDE SEQUENCE [LARGE SCALE GENOMIC DNA]</scope>
</reference>
<dbReference type="Proteomes" id="UP000694395">
    <property type="component" value="Chromosome 18"/>
</dbReference>
<reference evidence="1" key="2">
    <citation type="submission" date="2025-08" db="UniProtKB">
        <authorList>
            <consortium name="Ensembl"/>
        </authorList>
    </citation>
    <scope>IDENTIFICATION</scope>
</reference>
<dbReference type="Ensembl" id="ENSOMYT00000122727.1">
    <property type="protein sequence ID" value="ENSOMYP00000134459.1"/>
    <property type="gene ID" value="ENSOMYG00000058778.1"/>
</dbReference>
<evidence type="ECO:0000313" key="2">
    <source>
        <dbReference type="Proteomes" id="UP000694395"/>
    </source>
</evidence>
<reference evidence="1" key="3">
    <citation type="submission" date="2025-09" db="UniProtKB">
        <authorList>
            <consortium name="Ensembl"/>
        </authorList>
    </citation>
    <scope>IDENTIFICATION</scope>
</reference>
<organism evidence="1 2">
    <name type="scientific">Oncorhynchus mykiss</name>
    <name type="common">Rainbow trout</name>
    <name type="synonym">Salmo gairdneri</name>
    <dbReference type="NCBI Taxonomy" id="8022"/>
    <lineage>
        <taxon>Eukaryota</taxon>
        <taxon>Metazoa</taxon>
        <taxon>Chordata</taxon>
        <taxon>Craniata</taxon>
        <taxon>Vertebrata</taxon>
        <taxon>Euteleostomi</taxon>
        <taxon>Actinopterygii</taxon>
        <taxon>Neopterygii</taxon>
        <taxon>Teleostei</taxon>
        <taxon>Protacanthopterygii</taxon>
        <taxon>Salmoniformes</taxon>
        <taxon>Salmonidae</taxon>
        <taxon>Salmoninae</taxon>
        <taxon>Oncorhynchus</taxon>
    </lineage>
</organism>
<keyword evidence="2" id="KW-1185">Reference proteome</keyword>
<dbReference type="AlphaFoldDB" id="A0A8K9XL22"/>
<evidence type="ECO:0000313" key="1">
    <source>
        <dbReference type="Ensembl" id="ENSOMYP00000134459.1"/>
    </source>
</evidence>
<sequence length="84" mass="9666">MHSPVNVILSVCEWTDKYLFIPELRTSALPKSLSVVAVRRVMNCKHVRRSLRVPINTTLCVKLSTRHEQLLRETPSCYDSELLS</sequence>
<name>A0A8K9XL22_ONCMY</name>
<proteinExistence type="predicted"/>